<protein>
    <submittedName>
        <fullName evidence="2">ATP-binding protein</fullName>
    </submittedName>
</protein>
<dbReference type="GO" id="GO:0005524">
    <property type="term" value="F:ATP binding"/>
    <property type="evidence" value="ECO:0007669"/>
    <property type="project" value="UniProtKB-KW"/>
</dbReference>
<evidence type="ECO:0000313" key="2">
    <source>
        <dbReference type="EMBL" id="RGM48731.1"/>
    </source>
</evidence>
<dbReference type="InterPro" id="IPR038461">
    <property type="entry name" value="Schlafen_AlbA_2_dom_sf"/>
</dbReference>
<accession>A0A3E4X2Q0</accession>
<gene>
    <name evidence="2" type="ORF">DXC13_09315</name>
</gene>
<dbReference type="RefSeq" id="WP_117715102.1">
    <property type="nucleotide sequence ID" value="NZ_JADMQZ010000073.1"/>
</dbReference>
<organism evidence="2 3">
    <name type="scientific">Agathobacter rectalis</name>
    <dbReference type="NCBI Taxonomy" id="39491"/>
    <lineage>
        <taxon>Bacteria</taxon>
        <taxon>Bacillati</taxon>
        <taxon>Bacillota</taxon>
        <taxon>Clostridia</taxon>
        <taxon>Lachnospirales</taxon>
        <taxon>Lachnospiraceae</taxon>
        <taxon>Agathobacter</taxon>
    </lineage>
</organism>
<evidence type="ECO:0000259" key="1">
    <source>
        <dbReference type="Pfam" id="PF04326"/>
    </source>
</evidence>
<comment type="caution">
    <text evidence="2">The sequence shown here is derived from an EMBL/GenBank/DDBJ whole genome shotgun (WGS) entry which is preliminary data.</text>
</comment>
<name>A0A3E4X2Q0_9FIRM</name>
<dbReference type="Proteomes" id="UP000260717">
    <property type="component" value="Unassembled WGS sequence"/>
</dbReference>
<dbReference type="PANTHER" id="PTHR30595">
    <property type="entry name" value="GLPR-RELATED TRANSCRIPTIONAL REPRESSOR"/>
    <property type="match status" value="1"/>
</dbReference>
<dbReference type="InterPro" id="IPR007421">
    <property type="entry name" value="Schlafen_AlbA_2_dom"/>
</dbReference>
<evidence type="ECO:0000313" key="3">
    <source>
        <dbReference type="Proteomes" id="UP000260717"/>
    </source>
</evidence>
<keyword evidence="2" id="KW-0067">ATP-binding</keyword>
<keyword evidence="2" id="KW-0547">Nucleotide-binding</keyword>
<reference evidence="2 3" key="1">
    <citation type="submission" date="2018-08" db="EMBL/GenBank/DDBJ databases">
        <title>A genome reference for cultivated species of the human gut microbiota.</title>
        <authorList>
            <person name="Zou Y."/>
            <person name="Xue W."/>
            <person name="Luo G."/>
        </authorList>
    </citation>
    <scope>NUCLEOTIDE SEQUENCE [LARGE SCALE GENOMIC DNA]</scope>
    <source>
        <strain evidence="2 3">OM08-12AT</strain>
    </source>
</reference>
<sequence>MNPQIKDHFYDQFLKEPTKDNFRDFMKKSCGELNEMDFKETWIDKGPLAKIMLAMANNGGGIIIFGVKENEDNTFDVLGLDNLKDTADISNSISRLVSSSLDYEVFNFVFDSDVYGEFENKKFQIMVIHDTPERLPFVSLGQSEKIEKDVIYVRRGTKSEKATSEEINRIIERKIATIYSENTDVSLDQHLEQLKKLYSELPQKIRVLVRKGSQPNFVAALKVFGERIGALYGTPDEYEEKDNPNYPDEGYEAFILRMIDAKKLKIEKVLDLK</sequence>
<dbReference type="Gene3D" id="3.30.950.30">
    <property type="entry name" value="Schlafen, AAA domain"/>
    <property type="match status" value="1"/>
</dbReference>
<dbReference type="Pfam" id="PF04326">
    <property type="entry name" value="SLFN_AlbA_2"/>
    <property type="match status" value="1"/>
</dbReference>
<proteinExistence type="predicted"/>
<dbReference type="PANTHER" id="PTHR30595:SF6">
    <property type="entry name" value="SCHLAFEN ALBA-2 DOMAIN-CONTAINING PROTEIN"/>
    <property type="match status" value="1"/>
</dbReference>
<dbReference type="AlphaFoldDB" id="A0A3E4X2Q0"/>
<dbReference type="EMBL" id="QSTI01000013">
    <property type="protein sequence ID" value="RGM48731.1"/>
    <property type="molecule type" value="Genomic_DNA"/>
</dbReference>
<feature type="domain" description="Schlafen AlbA-2" evidence="1">
    <location>
        <begin position="33"/>
        <end position="162"/>
    </location>
</feature>